<organism evidence="9 10">
    <name type="scientific">Pyrocoelia pectoralis</name>
    <dbReference type="NCBI Taxonomy" id="417401"/>
    <lineage>
        <taxon>Eukaryota</taxon>
        <taxon>Metazoa</taxon>
        <taxon>Ecdysozoa</taxon>
        <taxon>Arthropoda</taxon>
        <taxon>Hexapoda</taxon>
        <taxon>Insecta</taxon>
        <taxon>Pterygota</taxon>
        <taxon>Neoptera</taxon>
        <taxon>Endopterygota</taxon>
        <taxon>Coleoptera</taxon>
        <taxon>Polyphaga</taxon>
        <taxon>Elateriformia</taxon>
        <taxon>Elateroidea</taxon>
        <taxon>Lampyridae</taxon>
        <taxon>Lampyrinae</taxon>
        <taxon>Pyrocoelia</taxon>
    </lineage>
</organism>
<dbReference type="EMBL" id="JAVRBK010000001">
    <property type="protein sequence ID" value="KAK5649715.1"/>
    <property type="molecule type" value="Genomic_DNA"/>
</dbReference>
<dbReference type="PANTHER" id="PTHR24252:SF7">
    <property type="entry name" value="HYALIN"/>
    <property type="match status" value="1"/>
</dbReference>
<name>A0AAN7ZJI7_9COLE</name>
<evidence type="ECO:0000256" key="1">
    <source>
        <dbReference type="ARBA" id="ARBA00004613"/>
    </source>
</evidence>
<evidence type="ECO:0000313" key="10">
    <source>
        <dbReference type="Proteomes" id="UP001329430"/>
    </source>
</evidence>
<dbReference type="PRINTS" id="PR00722">
    <property type="entry name" value="CHYMOTRYPSIN"/>
</dbReference>
<evidence type="ECO:0000256" key="2">
    <source>
        <dbReference type="ARBA" id="ARBA00022525"/>
    </source>
</evidence>
<dbReference type="Pfam" id="PF00089">
    <property type="entry name" value="Trypsin"/>
    <property type="match status" value="1"/>
</dbReference>
<comment type="caution">
    <text evidence="9">The sequence shown here is derived from an EMBL/GenBank/DDBJ whole genome shotgun (WGS) entry which is preliminary data.</text>
</comment>
<dbReference type="SUPFAM" id="SSF50494">
    <property type="entry name" value="Trypsin-like serine proteases"/>
    <property type="match status" value="1"/>
</dbReference>
<accession>A0AAN7ZJI7</accession>
<evidence type="ECO:0000256" key="4">
    <source>
        <dbReference type="ARBA" id="ARBA00022801"/>
    </source>
</evidence>
<dbReference type="SMART" id="SM00020">
    <property type="entry name" value="Tryp_SPc"/>
    <property type="match status" value="1"/>
</dbReference>
<dbReference type="Proteomes" id="UP001329430">
    <property type="component" value="Chromosome 1"/>
</dbReference>
<dbReference type="InterPro" id="IPR009003">
    <property type="entry name" value="Peptidase_S1_PA"/>
</dbReference>
<evidence type="ECO:0000313" key="9">
    <source>
        <dbReference type="EMBL" id="KAK5649715.1"/>
    </source>
</evidence>
<dbReference type="PROSITE" id="PS50240">
    <property type="entry name" value="TRYPSIN_DOM"/>
    <property type="match status" value="1"/>
</dbReference>
<keyword evidence="2" id="KW-0964">Secreted</keyword>
<gene>
    <name evidence="9" type="ORF">RI129_000744</name>
</gene>
<keyword evidence="3 7" id="KW-0645">Protease</keyword>
<dbReference type="InterPro" id="IPR043504">
    <property type="entry name" value="Peptidase_S1_PA_chymotrypsin"/>
</dbReference>
<dbReference type="GO" id="GO:0005576">
    <property type="term" value="C:extracellular region"/>
    <property type="evidence" value="ECO:0007669"/>
    <property type="project" value="UniProtKB-SubCell"/>
</dbReference>
<dbReference type="Gene3D" id="2.40.10.10">
    <property type="entry name" value="Trypsin-like serine proteases"/>
    <property type="match status" value="1"/>
</dbReference>
<protein>
    <recommendedName>
        <fullName evidence="8">Peptidase S1 domain-containing protein</fullName>
    </recommendedName>
</protein>
<dbReference type="InterPro" id="IPR001254">
    <property type="entry name" value="Trypsin_dom"/>
</dbReference>
<dbReference type="PROSITE" id="PS00134">
    <property type="entry name" value="TRYPSIN_HIS"/>
    <property type="match status" value="1"/>
</dbReference>
<dbReference type="CDD" id="cd00190">
    <property type="entry name" value="Tryp_SPc"/>
    <property type="match status" value="1"/>
</dbReference>
<evidence type="ECO:0000256" key="3">
    <source>
        <dbReference type="ARBA" id="ARBA00022670"/>
    </source>
</evidence>
<dbReference type="GO" id="GO:0006508">
    <property type="term" value="P:proteolysis"/>
    <property type="evidence" value="ECO:0007669"/>
    <property type="project" value="UniProtKB-KW"/>
</dbReference>
<evidence type="ECO:0000256" key="5">
    <source>
        <dbReference type="ARBA" id="ARBA00022825"/>
    </source>
</evidence>
<dbReference type="FunFam" id="2.40.10.10:FF:000015">
    <property type="entry name" value="Atrial natriuretic peptide-converting enzyme"/>
    <property type="match status" value="1"/>
</dbReference>
<sequence length="321" mass="35650">MSFKLIYHVPIPKINDYRVIYIFLIKFIITYFTKHECMEYSKAVNVQYDSPLLLPTCGKNSVSECGIVEVPLIVGGTKAALKEFPHMAIIGFGVSNSTPLSWLCGGALISEWFILTAAHCLRTRDNGHSQKVRLGVINLKSNEGRVYGISKRIPHPNYTPPSKYNDIGLLKLDKAVKFTAYIRPACLNTDPDLQVQNKAIATGFGKLSYEAESGSDSLMKVELNIIPYTQCQSVFNTQQEKKFLPQGVNDLMICAGELTGGKDTCQGDSGGPLQIVLSDPYCMYSLVGVTSFGKFCGFNNSPAVYTRVFSFLQWIEYVTWS</sequence>
<evidence type="ECO:0000256" key="7">
    <source>
        <dbReference type="RuleBase" id="RU363034"/>
    </source>
</evidence>
<feature type="domain" description="Peptidase S1" evidence="8">
    <location>
        <begin position="73"/>
        <end position="320"/>
    </location>
</feature>
<dbReference type="InterPro" id="IPR001314">
    <property type="entry name" value="Peptidase_S1A"/>
</dbReference>
<dbReference type="InterPro" id="IPR033116">
    <property type="entry name" value="TRYPSIN_SER"/>
</dbReference>
<dbReference type="PROSITE" id="PS00135">
    <property type="entry name" value="TRYPSIN_SER"/>
    <property type="match status" value="1"/>
</dbReference>
<comment type="subcellular location">
    <subcellularLocation>
        <location evidence="1">Secreted</location>
    </subcellularLocation>
</comment>
<evidence type="ECO:0000259" key="8">
    <source>
        <dbReference type="PROSITE" id="PS50240"/>
    </source>
</evidence>
<keyword evidence="4 7" id="KW-0378">Hydrolase</keyword>
<keyword evidence="5 7" id="KW-0720">Serine protease</keyword>
<proteinExistence type="predicted"/>
<evidence type="ECO:0000256" key="6">
    <source>
        <dbReference type="ARBA" id="ARBA00023157"/>
    </source>
</evidence>
<dbReference type="GO" id="GO:0004252">
    <property type="term" value="F:serine-type endopeptidase activity"/>
    <property type="evidence" value="ECO:0007669"/>
    <property type="project" value="InterPro"/>
</dbReference>
<dbReference type="InterPro" id="IPR018114">
    <property type="entry name" value="TRYPSIN_HIS"/>
</dbReference>
<dbReference type="AlphaFoldDB" id="A0AAN7ZJI7"/>
<keyword evidence="10" id="KW-1185">Reference proteome</keyword>
<reference evidence="9 10" key="1">
    <citation type="journal article" date="2024" name="Insects">
        <title>An Improved Chromosome-Level Genome Assembly of the Firefly Pyrocoelia pectoralis.</title>
        <authorList>
            <person name="Fu X."/>
            <person name="Meyer-Rochow V.B."/>
            <person name="Ballantyne L."/>
            <person name="Zhu X."/>
        </authorList>
    </citation>
    <scope>NUCLEOTIDE SEQUENCE [LARGE SCALE GENOMIC DNA]</scope>
    <source>
        <strain evidence="9">XCY_ONT2</strain>
    </source>
</reference>
<keyword evidence="6" id="KW-1015">Disulfide bond</keyword>
<dbReference type="PANTHER" id="PTHR24252">
    <property type="entry name" value="ACROSIN-RELATED"/>
    <property type="match status" value="1"/>
</dbReference>